<accession>A0A3G5FFE3</accession>
<dbReference type="Proteomes" id="UP000280475">
    <property type="component" value="Chromosome"/>
</dbReference>
<protein>
    <submittedName>
        <fullName evidence="2">DUF3021 domain-containing protein</fullName>
    </submittedName>
</protein>
<gene>
    <name evidence="2" type="ORF">C7H83_00260</name>
</gene>
<name>A0A3G5FFE3_TETHA</name>
<dbReference type="InterPro" id="IPR021560">
    <property type="entry name" value="DUF3021"/>
</dbReference>
<evidence type="ECO:0000313" key="3">
    <source>
        <dbReference type="Proteomes" id="UP000280475"/>
    </source>
</evidence>
<reference evidence="2 3" key="1">
    <citation type="journal article" date="2012" name="Int. J. Syst. Evol. Microbiol.">
        <title>Characterization of Tetragenococcus strains from sugar thick juice reveals a novel species, Tetragenococcus osmophilus sp. nov., and divides Tetragenococcus halophilus into two subspecies, T. halophilus subsp. halophilus subsp. nov. and T. halophilus subsp. flandriensis subsp. nov.</title>
        <authorList>
            <person name="Juste A."/>
            <person name="Van Trappen S."/>
            <person name="Verreth C."/>
            <person name="Cleenwerck I."/>
            <person name="De Vos P."/>
            <person name="Lievens B."/>
            <person name="Willems K.A."/>
        </authorList>
    </citation>
    <scope>NUCLEOTIDE SEQUENCE [LARGE SCALE GENOMIC DNA]</scope>
    <source>
        <strain evidence="2 3">LMG 26042</strain>
    </source>
</reference>
<dbReference type="EMBL" id="CP027768">
    <property type="protein sequence ID" value="AYW49060.1"/>
    <property type="molecule type" value="Genomic_DNA"/>
</dbReference>
<proteinExistence type="predicted"/>
<organism evidence="2 3">
    <name type="scientific">Tetragenococcus halophilus</name>
    <name type="common">Pediococcus halophilus</name>
    <dbReference type="NCBI Taxonomy" id="51669"/>
    <lineage>
        <taxon>Bacteria</taxon>
        <taxon>Bacillati</taxon>
        <taxon>Bacillota</taxon>
        <taxon>Bacilli</taxon>
        <taxon>Lactobacillales</taxon>
        <taxon>Enterococcaceae</taxon>
        <taxon>Tetragenococcus</taxon>
    </lineage>
</organism>
<feature type="transmembrane region" description="Helical" evidence="1">
    <location>
        <begin position="65"/>
        <end position="87"/>
    </location>
</feature>
<keyword evidence="1" id="KW-1133">Transmembrane helix</keyword>
<keyword evidence="1" id="KW-0812">Transmembrane</keyword>
<feature type="transmembrane region" description="Helical" evidence="1">
    <location>
        <begin position="9"/>
        <end position="29"/>
    </location>
</feature>
<sequence length="138" mass="15625">MGGFPLKKILQYACIGIGYGSFFYLMILLYRQGITPTRESILATLFMSALIGISAILFDIEKLNFLSALIIHFICTLSLAIGIMFYNEWADDIMHDIEFWLIFIIIYVSVWAISCISNSLRVGKINRALSKKRAKKGS</sequence>
<evidence type="ECO:0000313" key="2">
    <source>
        <dbReference type="EMBL" id="AYW49060.1"/>
    </source>
</evidence>
<evidence type="ECO:0000256" key="1">
    <source>
        <dbReference type="SAM" id="Phobius"/>
    </source>
</evidence>
<feature type="transmembrane region" description="Helical" evidence="1">
    <location>
        <begin position="41"/>
        <end position="58"/>
    </location>
</feature>
<dbReference type="Pfam" id="PF11457">
    <property type="entry name" value="DUF3021"/>
    <property type="match status" value="1"/>
</dbReference>
<keyword evidence="1" id="KW-0472">Membrane</keyword>
<dbReference type="AlphaFoldDB" id="A0A3G5FFE3"/>
<feature type="transmembrane region" description="Helical" evidence="1">
    <location>
        <begin position="99"/>
        <end position="123"/>
    </location>
</feature>